<dbReference type="PANTHER" id="PTHR10829">
    <property type="entry name" value="CORTACTIN AND DREBRIN"/>
    <property type="match status" value="1"/>
</dbReference>
<evidence type="ECO:0000259" key="2">
    <source>
        <dbReference type="PROSITE" id="PS51263"/>
    </source>
</evidence>
<organism evidence="3 4">
    <name type="scientific">Novymonas esmeraldas</name>
    <dbReference type="NCBI Taxonomy" id="1808958"/>
    <lineage>
        <taxon>Eukaryota</taxon>
        <taxon>Discoba</taxon>
        <taxon>Euglenozoa</taxon>
        <taxon>Kinetoplastea</taxon>
        <taxon>Metakinetoplastina</taxon>
        <taxon>Trypanosomatida</taxon>
        <taxon>Trypanosomatidae</taxon>
        <taxon>Novymonas</taxon>
    </lineage>
</organism>
<dbReference type="AlphaFoldDB" id="A0AAW0EQ93"/>
<dbReference type="GO" id="GO:0030833">
    <property type="term" value="P:regulation of actin filament polymerization"/>
    <property type="evidence" value="ECO:0007669"/>
    <property type="project" value="TreeGrafter"/>
</dbReference>
<dbReference type="Proteomes" id="UP001430356">
    <property type="component" value="Unassembled WGS sequence"/>
</dbReference>
<evidence type="ECO:0000313" key="3">
    <source>
        <dbReference type="EMBL" id="KAK7195417.1"/>
    </source>
</evidence>
<dbReference type="PROSITE" id="PS51263">
    <property type="entry name" value="ADF_H"/>
    <property type="match status" value="1"/>
</dbReference>
<dbReference type="Gene3D" id="3.40.20.10">
    <property type="entry name" value="Severin"/>
    <property type="match status" value="1"/>
</dbReference>
<proteinExistence type="predicted"/>
<evidence type="ECO:0000256" key="1">
    <source>
        <dbReference type="SAM" id="MobiDB-lite"/>
    </source>
</evidence>
<keyword evidence="4" id="KW-1185">Reference proteome</keyword>
<feature type="domain" description="ADF-H" evidence="2">
    <location>
        <begin position="175"/>
        <end position="305"/>
    </location>
</feature>
<name>A0AAW0EQ93_9TRYP</name>
<feature type="region of interest" description="Disordered" evidence="1">
    <location>
        <begin position="129"/>
        <end position="185"/>
    </location>
</feature>
<dbReference type="Pfam" id="PF00241">
    <property type="entry name" value="Cofilin_ADF"/>
    <property type="match status" value="1"/>
</dbReference>
<dbReference type="GO" id="GO:0005884">
    <property type="term" value="C:actin filament"/>
    <property type="evidence" value="ECO:0007669"/>
    <property type="project" value="TreeGrafter"/>
</dbReference>
<dbReference type="GO" id="GO:0051015">
    <property type="term" value="F:actin filament binding"/>
    <property type="evidence" value="ECO:0007669"/>
    <property type="project" value="TreeGrafter"/>
</dbReference>
<comment type="caution">
    <text evidence="3">The sequence shown here is derived from an EMBL/GenBank/DDBJ whole genome shotgun (WGS) entry which is preliminary data.</text>
</comment>
<dbReference type="PANTHER" id="PTHR10829:SF25">
    <property type="entry name" value="DREBRIN-LIKE PROTEIN"/>
    <property type="match status" value="1"/>
</dbReference>
<dbReference type="CDD" id="cd11282">
    <property type="entry name" value="ADF_coactosin_like"/>
    <property type="match status" value="1"/>
</dbReference>
<dbReference type="InterPro" id="IPR002108">
    <property type="entry name" value="ADF-H"/>
</dbReference>
<gene>
    <name evidence="3" type="ORF">NESM_000468900</name>
</gene>
<sequence length="412" mass="46055">MPKVVCAWRGSDEIDNALEHLDETKVQLLFSKFPVGSGTFKRNKFIYVQYIGPKCGIVKRGQGINEITCFTTNNIRGIPGFSTTDKAALSFESLVRHMRNTFVTDNGTFSMEQIRDEYRERLAAEQKLMHQEREQAAVTAATAKRGRRNTTPSVRLLPRSIPPPTPTPPKEESPHSPVDVSEQTSRVMASLRQENGSVNWAVFESNPHTLTVRSYGRQGIYEMVRNLPDDAWLFGLFRIVFSNGEAPQRRMIFFQWIGSNLKTVRGAGHAGVYPAMAKALSPFNYEIYLVGRQDLNPQAIIAKSKSAFRVPANPRSGVARELLMDSTVFTEENYRQALVDEQAQAEAFEERPKKAHRLTMPIIPDGMEQSVASLATTMTVGSPAAQSFSIPETIELVQANEGGLVWALFEVQ</sequence>
<reference evidence="3 4" key="1">
    <citation type="journal article" date="2021" name="MBio">
        <title>A New Model Trypanosomatid, Novymonas esmeraldas: Genomic Perception of Its 'Candidatus Pandoraea novymonadis' Endosymbiont.</title>
        <authorList>
            <person name="Zakharova A."/>
            <person name="Saura A."/>
            <person name="Butenko A."/>
            <person name="Podesvova L."/>
            <person name="Warmusova S."/>
            <person name="Kostygov A.Y."/>
            <person name="Nenarokova A."/>
            <person name="Lukes J."/>
            <person name="Opperdoes F.R."/>
            <person name="Yurchenko V."/>
        </authorList>
    </citation>
    <scope>NUCLEOTIDE SEQUENCE [LARGE SCALE GENOMIC DNA]</scope>
    <source>
        <strain evidence="3 4">E262AT.01</strain>
    </source>
</reference>
<dbReference type="InterPro" id="IPR029006">
    <property type="entry name" value="ADF-H/Gelsolin-like_dom_sf"/>
</dbReference>
<protein>
    <recommendedName>
        <fullName evidence="2">ADF-H domain-containing protein</fullName>
    </recommendedName>
</protein>
<dbReference type="EMBL" id="JAECZO010000054">
    <property type="protein sequence ID" value="KAK7195417.1"/>
    <property type="molecule type" value="Genomic_DNA"/>
</dbReference>
<dbReference type="GO" id="GO:0030864">
    <property type="term" value="C:cortical actin cytoskeleton"/>
    <property type="evidence" value="ECO:0007669"/>
    <property type="project" value="TreeGrafter"/>
</dbReference>
<evidence type="ECO:0000313" key="4">
    <source>
        <dbReference type="Proteomes" id="UP001430356"/>
    </source>
</evidence>
<dbReference type="SUPFAM" id="SSF55753">
    <property type="entry name" value="Actin depolymerizing proteins"/>
    <property type="match status" value="2"/>
</dbReference>
<accession>A0AAW0EQ93</accession>